<gene>
    <name evidence="4" type="ORF">C8N46_101569</name>
</gene>
<evidence type="ECO:0000313" key="5">
    <source>
        <dbReference type="Proteomes" id="UP000244090"/>
    </source>
</evidence>
<dbReference type="PANTHER" id="PTHR10161">
    <property type="entry name" value="TARTRATE-RESISTANT ACID PHOSPHATASE TYPE 5"/>
    <property type="match status" value="1"/>
</dbReference>
<dbReference type="SUPFAM" id="SSF56300">
    <property type="entry name" value="Metallo-dependent phosphatases"/>
    <property type="match status" value="1"/>
</dbReference>
<dbReference type="Pfam" id="PF00149">
    <property type="entry name" value="Metallophos"/>
    <property type="match status" value="1"/>
</dbReference>
<dbReference type="GO" id="GO:0016787">
    <property type="term" value="F:hydrolase activity"/>
    <property type="evidence" value="ECO:0007669"/>
    <property type="project" value="UniProtKB-KW"/>
</dbReference>
<keyword evidence="2" id="KW-0378">Hydrolase</keyword>
<keyword evidence="5" id="KW-1185">Reference proteome</keyword>
<reference evidence="4 5" key="1">
    <citation type="submission" date="2018-04" db="EMBL/GenBank/DDBJ databases">
        <title>Genomic Encyclopedia of Archaeal and Bacterial Type Strains, Phase II (KMG-II): from individual species to whole genera.</title>
        <authorList>
            <person name="Goeker M."/>
        </authorList>
    </citation>
    <scope>NUCLEOTIDE SEQUENCE [LARGE SCALE GENOMIC DNA]</scope>
    <source>
        <strain evidence="4 5">DSM 25731</strain>
    </source>
</reference>
<dbReference type="Gene3D" id="3.60.21.10">
    <property type="match status" value="1"/>
</dbReference>
<dbReference type="Proteomes" id="UP000244090">
    <property type="component" value="Unassembled WGS sequence"/>
</dbReference>
<dbReference type="InterPro" id="IPR029052">
    <property type="entry name" value="Metallo-depent_PP-like"/>
</dbReference>
<comment type="caution">
    <text evidence="4">The sequence shown here is derived from an EMBL/GenBank/DDBJ whole genome shotgun (WGS) entry which is preliminary data.</text>
</comment>
<protein>
    <submittedName>
        <fullName evidence="4">Calcineurin-like phosphoesterase family protein</fullName>
    </submittedName>
</protein>
<feature type="domain" description="Calcineurin-like phosphoesterase" evidence="3">
    <location>
        <begin position="46"/>
        <end position="297"/>
    </location>
</feature>
<evidence type="ECO:0000256" key="1">
    <source>
        <dbReference type="ARBA" id="ARBA00022729"/>
    </source>
</evidence>
<organism evidence="4 5">
    <name type="scientific">Kordia periserrulae</name>
    <dbReference type="NCBI Taxonomy" id="701523"/>
    <lineage>
        <taxon>Bacteria</taxon>
        <taxon>Pseudomonadati</taxon>
        <taxon>Bacteroidota</taxon>
        <taxon>Flavobacteriia</taxon>
        <taxon>Flavobacteriales</taxon>
        <taxon>Flavobacteriaceae</taxon>
        <taxon>Kordia</taxon>
    </lineage>
</organism>
<evidence type="ECO:0000313" key="4">
    <source>
        <dbReference type="EMBL" id="PTX63959.1"/>
    </source>
</evidence>
<name>A0A2T6C6L2_9FLAO</name>
<evidence type="ECO:0000256" key="2">
    <source>
        <dbReference type="ARBA" id="ARBA00022801"/>
    </source>
</evidence>
<keyword evidence="1" id="KW-0732">Signal</keyword>
<dbReference type="AlphaFoldDB" id="A0A2T6C6L2"/>
<dbReference type="InterPro" id="IPR051558">
    <property type="entry name" value="Metallophosphoesterase_PAP"/>
</dbReference>
<dbReference type="RefSeq" id="WP_108113317.1">
    <property type="nucleotide sequence ID" value="NZ_QBKT01000001.1"/>
</dbReference>
<dbReference type="PANTHER" id="PTHR10161:SF14">
    <property type="entry name" value="TARTRATE-RESISTANT ACID PHOSPHATASE TYPE 5"/>
    <property type="match status" value="1"/>
</dbReference>
<dbReference type="OrthoDB" id="333971at2"/>
<proteinExistence type="predicted"/>
<sequence length="1229" mass="140331">MTKLLRPTGILILIVLFNACATYKAQYAEKKSVSPFPTEKTIKHTFYLIGDAGNSPLGDKAIALKMMEKELQKASKNSTAIFLGDNIYPAGLPKKSSILREFAAHQLDAQTSIVKDFKGRTIFIPGNHDWYSDGLEGLKRQEKYIEDIVGKNTFLPEDGCPIEKIHVSEDIELILLDTQWYITNWDRHPTINDDCEIKTRTKFLEEYSSLIKKARGKTTIVALHHPMYTNGPHNAQYTFKTHLTPIPILGSLKNLIRSTSGTANVDQSHKRYNELRKRIITLSQENDKVIFVSGHEHSLQYITEDNLRQIVSGSGAKKSGTRNVGGGKFSYGTHGFARLDVFTDGSSFVRFYSAEDNELVFETEVIREDAPEIETIYPETFPKHVYASVYTKEETEKSGFHKFLWGDRYRELFSTPVKAPTVDLDTLYGGLEPVRKGGGNQSKSLRLRDKNGAEYVMRALRKQALQYLQAVLFKEQYVKNQFEDTSTQDLILDIFTGAHPYAPFAVGRLADGAQVYHTNPILFYVPKQKALGKYNVDFGDELYMIEEHTSEGHSDKASFGYQDDLESTDDFMKKLHKDEDIIIDEASYIRARLFDMLIGDWDRHQDQWRWIEFRENGQRVFRPLPRDRDQAFSKMSDGFLLGTAVKIIPTARLLRKYEEDLEDVKGVNIEPYPLDMEIIQQSGKEVWDAQVKIIQEGVTDEVIEEAFLAFPEEVRDETLEEIKEKLKGRRKNLQAISDRYYELINKLAVIKGTNKDDWFDIERLPNGKTKVTAYRIKGGEKKDIFHERTYDEDETKEIWIYALDDDDVFHVYGKGDDYIKVRLVGGQNNDVYDIKNGKKIIYYDYKSKKNTFLSNKGNRVLTDNYETNVYDYKKLKNGTSQLLPTLGFNPDDGIKIGVSTTITDFGFERNPFTSRHTIRAEYFFATNGFDLGYLGEFSNIIGRWNLLLGVDFNSPNYAINFFGFGNNTPNPEADENDGLDVDLDFNRVKIRTFTFTPSLIWRGQLGGNFQAGFSYESNEIERTPGRFLEQNFPADSRLFDKQDFFGVRAKYHYKNVDNAAFPTMGMEISVESGYKNNVSTTRGFAYLIPEFAINHRLISSGQLVLATKFRGHINFGDGFEFYQAASLGARTGLRGFRHERFTGKRAFVQTTDLRVNLRKVKTGILPLNIGVFGGFDYGRIWISGDTSEKWNTSLGGGIWLNAADMLSANISLFNSDDGLRFAFGFGFGF</sequence>
<dbReference type="InterPro" id="IPR004843">
    <property type="entry name" value="Calcineurin-like_PHP"/>
</dbReference>
<dbReference type="EMBL" id="QBKT01000001">
    <property type="protein sequence ID" value="PTX63959.1"/>
    <property type="molecule type" value="Genomic_DNA"/>
</dbReference>
<accession>A0A2T6C6L2</accession>
<evidence type="ECO:0000259" key="3">
    <source>
        <dbReference type="Pfam" id="PF00149"/>
    </source>
</evidence>